<dbReference type="EMBL" id="LNQE01001277">
    <property type="protein sequence ID" value="KUG19555.1"/>
    <property type="molecule type" value="Genomic_DNA"/>
</dbReference>
<evidence type="ECO:0000313" key="2">
    <source>
        <dbReference type="EMBL" id="KUG19555.1"/>
    </source>
</evidence>
<accession>A0A0W8FGX7</accession>
<feature type="region of interest" description="Disordered" evidence="1">
    <location>
        <begin position="35"/>
        <end position="56"/>
    </location>
</feature>
<proteinExistence type="predicted"/>
<gene>
    <name evidence="2" type="ORF">ASZ90_010735</name>
</gene>
<reference evidence="2" key="1">
    <citation type="journal article" date="2015" name="Proc. Natl. Acad. Sci. U.S.A.">
        <title>Networks of energetic and metabolic interactions define dynamics in microbial communities.</title>
        <authorList>
            <person name="Embree M."/>
            <person name="Liu J.K."/>
            <person name="Al-Bassam M.M."/>
            <person name="Zengler K."/>
        </authorList>
    </citation>
    <scope>NUCLEOTIDE SEQUENCE</scope>
</reference>
<protein>
    <submittedName>
        <fullName evidence="2">Uncharacterized protein</fullName>
    </submittedName>
</protein>
<name>A0A0W8FGX7_9ZZZZ</name>
<evidence type="ECO:0000256" key="1">
    <source>
        <dbReference type="SAM" id="MobiDB-lite"/>
    </source>
</evidence>
<organism evidence="2">
    <name type="scientific">hydrocarbon metagenome</name>
    <dbReference type="NCBI Taxonomy" id="938273"/>
    <lineage>
        <taxon>unclassified sequences</taxon>
        <taxon>metagenomes</taxon>
        <taxon>ecological metagenomes</taxon>
    </lineage>
</organism>
<dbReference type="AlphaFoldDB" id="A0A0W8FGX7"/>
<sequence>MDELREQYHVRGIAFALRLPDMPGAFICGHNILEQDGGDPVSRSWSPPGLLTGPAE</sequence>
<comment type="caution">
    <text evidence="2">The sequence shown here is derived from an EMBL/GenBank/DDBJ whole genome shotgun (WGS) entry which is preliminary data.</text>
</comment>